<dbReference type="OrthoDB" id="463245at2"/>
<name>A0A1Z4LN41_9CYAN</name>
<dbReference type="InterPro" id="IPR021469">
    <property type="entry name" value="DUF3122"/>
</dbReference>
<reference evidence="1 2" key="1">
    <citation type="submission" date="2017-06" db="EMBL/GenBank/DDBJ databases">
        <title>Genome sequencing of cyanobaciteial culture collection at National Institute for Environmental Studies (NIES).</title>
        <authorList>
            <person name="Hirose Y."/>
            <person name="Shimura Y."/>
            <person name="Fujisawa T."/>
            <person name="Nakamura Y."/>
            <person name="Kawachi M."/>
        </authorList>
    </citation>
    <scope>NUCLEOTIDE SEQUENCE [LARGE SCALE GENOMIC DNA]</scope>
    <source>
        <strain evidence="1 2">NIES-267</strain>
    </source>
</reference>
<keyword evidence="2" id="KW-1185">Reference proteome</keyword>
<protein>
    <recommendedName>
        <fullName evidence="3">DUF3122 domain-containing protein</fullName>
    </recommendedName>
</protein>
<organism evidence="1 2">
    <name type="scientific">Calothrix parasitica NIES-267</name>
    <dbReference type="NCBI Taxonomy" id="1973488"/>
    <lineage>
        <taxon>Bacteria</taxon>
        <taxon>Bacillati</taxon>
        <taxon>Cyanobacteriota</taxon>
        <taxon>Cyanophyceae</taxon>
        <taxon>Nostocales</taxon>
        <taxon>Calotrichaceae</taxon>
        <taxon>Calothrix</taxon>
    </lineage>
</organism>
<dbReference type="AlphaFoldDB" id="A0A1Z4LN41"/>
<dbReference type="EMBL" id="AP018227">
    <property type="protein sequence ID" value="BAY82594.1"/>
    <property type="molecule type" value="Genomic_DNA"/>
</dbReference>
<proteinExistence type="predicted"/>
<dbReference type="Proteomes" id="UP000218418">
    <property type="component" value="Chromosome"/>
</dbReference>
<dbReference type="Pfam" id="PF11320">
    <property type="entry name" value="DUF3122"/>
    <property type="match status" value="1"/>
</dbReference>
<gene>
    <name evidence="1" type="ORF">NIES267_20770</name>
</gene>
<sequence length="167" mass="18813">MLAKFLKRCFTIIILILIAIGFTTPESTAMLRQHHDAPGVLRYHSQVAIKDKQEYNWQVLLFKKIKPGVKQELDLRIVGFPGIFEFSHPHSLEIITKSGKLLSASDVFATSSPALNVGEYSFTDVLPKLTEIESLKLNLPLLGEEKKILEVPKSVVSEWQLLVTEVD</sequence>
<evidence type="ECO:0000313" key="2">
    <source>
        <dbReference type="Proteomes" id="UP000218418"/>
    </source>
</evidence>
<accession>A0A1Z4LN41</accession>
<evidence type="ECO:0008006" key="3">
    <source>
        <dbReference type="Google" id="ProtNLM"/>
    </source>
</evidence>
<evidence type="ECO:0000313" key="1">
    <source>
        <dbReference type="EMBL" id="BAY82594.1"/>
    </source>
</evidence>